<dbReference type="InParanoid" id="V4T2G3"/>
<accession>V4T2G3</accession>
<reference evidence="1 2" key="1">
    <citation type="submission" date="2013-10" db="EMBL/GenBank/DDBJ databases">
        <authorList>
            <consortium name="International Citrus Genome Consortium"/>
            <person name="Jenkins J."/>
            <person name="Schmutz J."/>
            <person name="Prochnik S."/>
            <person name="Rokhsar D."/>
            <person name="Gmitter F."/>
            <person name="Ollitrault P."/>
            <person name="Machado M."/>
            <person name="Talon M."/>
            <person name="Wincker P."/>
            <person name="Jaillon O."/>
            <person name="Morgante M."/>
        </authorList>
    </citation>
    <scope>NUCLEOTIDE SEQUENCE</scope>
    <source>
        <strain evidence="2">cv. Clemenules</strain>
    </source>
</reference>
<organism evidence="1 2">
    <name type="scientific">Citrus clementina</name>
    <name type="common">Clementine</name>
    <name type="synonym">Citrus deliciosa x Citrus sinensis</name>
    <dbReference type="NCBI Taxonomy" id="85681"/>
    <lineage>
        <taxon>Eukaryota</taxon>
        <taxon>Viridiplantae</taxon>
        <taxon>Streptophyta</taxon>
        <taxon>Embryophyta</taxon>
        <taxon>Tracheophyta</taxon>
        <taxon>Spermatophyta</taxon>
        <taxon>Magnoliopsida</taxon>
        <taxon>eudicotyledons</taxon>
        <taxon>Gunneridae</taxon>
        <taxon>Pentapetalae</taxon>
        <taxon>rosids</taxon>
        <taxon>malvids</taxon>
        <taxon>Sapindales</taxon>
        <taxon>Rutaceae</taxon>
        <taxon>Aurantioideae</taxon>
        <taxon>Citrus</taxon>
    </lineage>
</organism>
<dbReference type="KEGG" id="cic:CICLE_v10003030mg"/>
<dbReference type="Gramene" id="ESR47317">
    <property type="protein sequence ID" value="ESR47317"/>
    <property type="gene ID" value="CICLE_v10003030mg"/>
</dbReference>
<dbReference type="AlphaFoldDB" id="V4T2G3"/>
<name>V4T2G3_CITCL</name>
<gene>
    <name evidence="1" type="ORF">CICLE_v10003030mg</name>
</gene>
<proteinExistence type="predicted"/>
<evidence type="ECO:0000313" key="1">
    <source>
        <dbReference type="EMBL" id="ESR47317.1"/>
    </source>
</evidence>
<sequence length="77" mass="8908">MRTPSDTPRKPFSSTPPFFFFIKTPKSTNTDMIQYNHFNRNYLHLPLQTLLPTILPAEPLHHHQDCSLPLLLVPPSL</sequence>
<evidence type="ECO:0000313" key="2">
    <source>
        <dbReference type="Proteomes" id="UP000030687"/>
    </source>
</evidence>
<protein>
    <submittedName>
        <fullName evidence="1">Uncharacterized protein</fullName>
    </submittedName>
</protein>
<keyword evidence="2" id="KW-1185">Reference proteome</keyword>
<dbReference type="EMBL" id="KI536799">
    <property type="protein sequence ID" value="ESR47317.1"/>
    <property type="molecule type" value="Genomic_DNA"/>
</dbReference>
<dbReference type="Proteomes" id="UP000030687">
    <property type="component" value="Unassembled WGS sequence"/>
</dbReference>